<reference evidence="2" key="1">
    <citation type="submission" date="2021-06" db="EMBL/GenBank/DDBJ databases">
        <authorList>
            <person name="Hodson N. C."/>
            <person name="Mongue J. A."/>
            <person name="Jaron S. K."/>
        </authorList>
    </citation>
    <scope>NUCLEOTIDE SEQUENCE</scope>
</reference>
<dbReference type="AlphaFoldDB" id="A0A8J2LHK5"/>
<dbReference type="EMBL" id="CAJVCH010562741">
    <property type="protein sequence ID" value="CAG7831938.1"/>
    <property type="molecule type" value="Genomic_DNA"/>
</dbReference>
<evidence type="ECO:0000313" key="3">
    <source>
        <dbReference type="Proteomes" id="UP000708208"/>
    </source>
</evidence>
<feature type="chain" id="PRO_5035234420" evidence="1">
    <location>
        <begin position="21"/>
        <end position="125"/>
    </location>
</feature>
<organism evidence="2 3">
    <name type="scientific">Allacma fusca</name>
    <dbReference type="NCBI Taxonomy" id="39272"/>
    <lineage>
        <taxon>Eukaryota</taxon>
        <taxon>Metazoa</taxon>
        <taxon>Ecdysozoa</taxon>
        <taxon>Arthropoda</taxon>
        <taxon>Hexapoda</taxon>
        <taxon>Collembola</taxon>
        <taxon>Symphypleona</taxon>
        <taxon>Sminthuridae</taxon>
        <taxon>Allacma</taxon>
    </lineage>
</organism>
<name>A0A8J2LHK5_9HEXA</name>
<dbReference type="OrthoDB" id="10481079at2759"/>
<feature type="signal peptide" evidence="1">
    <location>
        <begin position="1"/>
        <end position="20"/>
    </location>
</feature>
<sequence length="125" mass="14139">MKAKIIFLVIVMGICDSVNGLRSSIKRLDDPYVTLYSNEFHRGEQHVEFLKGGCKNLPETRDNWASSINTHNRCVDVCDMKDCQGRCIRMYPSSSTKNNFALKLSLAELNDQISSLKSCYTLLKG</sequence>
<keyword evidence="3" id="KW-1185">Reference proteome</keyword>
<evidence type="ECO:0000313" key="2">
    <source>
        <dbReference type="EMBL" id="CAG7831938.1"/>
    </source>
</evidence>
<accession>A0A8J2LHK5</accession>
<comment type="caution">
    <text evidence="2">The sequence shown here is derived from an EMBL/GenBank/DDBJ whole genome shotgun (WGS) entry which is preliminary data.</text>
</comment>
<gene>
    <name evidence="2" type="ORF">AFUS01_LOCUS41656</name>
</gene>
<protein>
    <submittedName>
        <fullName evidence="2">Uncharacterized protein</fullName>
    </submittedName>
</protein>
<evidence type="ECO:0000256" key="1">
    <source>
        <dbReference type="SAM" id="SignalP"/>
    </source>
</evidence>
<proteinExistence type="predicted"/>
<dbReference type="Proteomes" id="UP000708208">
    <property type="component" value="Unassembled WGS sequence"/>
</dbReference>
<keyword evidence="1" id="KW-0732">Signal</keyword>